<reference evidence="2 3" key="1">
    <citation type="submission" date="2023-11" db="EMBL/GenBank/DDBJ databases">
        <title>Halocaridina rubra genome assembly.</title>
        <authorList>
            <person name="Smith C."/>
        </authorList>
    </citation>
    <scope>NUCLEOTIDE SEQUENCE [LARGE SCALE GENOMIC DNA]</scope>
    <source>
        <strain evidence="2">EP-1</strain>
        <tissue evidence="2">Whole</tissue>
    </source>
</reference>
<evidence type="ECO:0000313" key="2">
    <source>
        <dbReference type="EMBL" id="KAK7087047.1"/>
    </source>
</evidence>
<dbReference type="EMBL" id="JAXCGZ010000015">
    <property type="protein sequence ID" value="KAK7087047.1"/>
    <property type="molecule type" value="Genomic_DNA"/>
</dbReference>
<keyword evidence="1" id="KW-0812">Transmembrane</keyword>
<organism evidence="2 3">
    <name type="scientific">Halocaridina rubra</name>
    <name type="common">Hawaiian red shrimp</name>
    <dbReference type="NCBI Taxonomy" id="373956"/>
    <lineage>
        <taxon>Eukaryota</taxon>
        <taxon>Metazoa</taxon>
        <taxon>Ecdysozoa</taxon>
        <taxon>Arthropoda</taxon>
        <taxon>Crustacea</taxon>
        <taxon>Multicrustacea</taxon>
        <taxon>Malacostraca</taxon>
        <taxon>Eumalacostraca</taxon>
        <taxon>Eucarida</taxon>
        <taxon>Decapoda</taxon>
        <taxon>Pleocyemata</taxon>
        <taxon>Caridea</taxon>
        <taxon>Atyoidea</taxon>
        <taxon>Atyidae</taxon>
        <taxon>Halocaridina</taxon>
    </lineage>
</organism>
<dbReference type="Proteomes" id="UP001381693">
    <property type="component" value="Unassembled WGS sequence"/>
</dbReference>
<protein>
    <submittedName>
        <fullName evidence="2">Uncharacterized protein</fullName>
    </submittedName>
</protein>
<comment type="caution">
    <text evidence="2">The sequence shown here is derived from an EMBL/GenBank/DDBJ whole genome shotgun (WGS) entry which is preliminary data.</text>
</comment>
<evidence type="ECO:0000256" key="1">
    <source>
        <dbReference type="SAM" id="Phobius"/>
    </source>
</evidence>
<proteinExistence type="predicted"/>
<feature type="transmembrane region" description="Helical" evidence="1">
    <location>
        <begin position="6"/>
        <end position="23"/>
    </location>
</feature>
<keyword evidence="3" id="KW-1185">Reference proteome</keyword>
<accession>A0AAN9FV29</accession>
<sequence>MTVGIFSYMISFAITTALVSIPLKNGGNRERLHENNASVFHFSNNLTEENLISIPIVFAYTGPEKRKEKMQNTELEELNLIIVYRLLVTSPGSSSHVLQWVNEEMTIRVSETQ</sequence>
<evidence type="ECO:0000313" key="3">
    <source>
        <dbReference type="Proteomes" id="UP001381693"/>
    </source>
</evidence>
<keyword evidence="1" id="KW-0472">Membrane</keyword>
<keyword evidence="1" id="KW-1133">Transmembrane helix</keyword>
<name>A0AAN9FV29_HALRR</name>
<gene>
    <name evidence="2" type="ORF">SK128_018757</name>
</gene>
<dbReference type="AlphaFoldDB" id="A0AAN9FV29"/>